<dbReference type="AlphaFoldDB" id="A0A7U9DPP1"/>
<name>A0A7U9DPP1_STRLI</name>
<organism evidence="1 2">
    <name type="scientific">Streptomyces lividans 1326</name>
    <dbReference type="NCBI Taxonomy" id="1200984"/>
    <lineage>
        <taxon>Bacteria</taxon>
        <taxon>Bacillati</taxon>
        <taxon>Actinomycetota</taxon>
        <taxon>Actinomycetes</taxon>
        <taxon>Kitasatosporales</taxon>
        <taxon>Streptomycetaceae</taxon>
        <taxon>Streptomyces</taxon>
    </lineage>
</organism>
<evidence type="ECO:0000313" key="1">
    <source>
        <dbReference type="EMBL" id="EOY47854.1"/>
    </source>
</evidence>
<protein>
    <submittedName>
        <fullName evidence="1">Uncharacterized protein</fullName>
    </submittedName>
</protein>
<reference evidence="2" key="1">
    <citation type="journal article" date="2013" name="Genome Biol. Evol.">
        <title>The genome sequence of Streptomyces lividans 66 reveals a novel tRNA-dependent peptide biosynthetic system within a metal-related genomic island.</title>
        <authorList>
            <person name="Cruz-Morales P."/>
            <person name="Vijgenboom E."/>
            <person name="Iruegas-Bocardo F."/>
            <person name="Girard G."/>
            <person name="Yanez-Guerra L.A."/>
            <person name="Ramos-Aboites H.E."/>
            <person name="Pernodet J.L."/>
            <person name="Anne J."/>
            <person name="van Wezel G.P."/>
            <person name="Barona-Gomez F."/>
        </authorList>
    </citation>
    <scope>NUCLEOTIDE SEQUENCE [LARGE SCALE GENOMIC DNA]</scope>
    <source>
        <strain evidence="2">1326</strain>
    </source>
</reference>
<sequence length="54" mass="6174">MSGGLYLLVLLVREGRRGLWAGAGCRRLSERRKLPEHRKLVERRQPVTFAKVTG</sequence>
<dbReference type="EMBL" id="CM001889">
    <property type="protein sequence ID" value="EOY47854.1"/>
    <property type="molecule type" value="Genomic_DNA"/>
</dbReference>
<gene>
    <name evidence="1" type="ORF">SLI_3141</name>
</gene>
<evidence type="ECO:0000313" key="2">
    <source>
        <dbReference type="Proteomes" id="UP000014062"/>
    </source>
</evidence>
<proteinExistence type="predicted"/>
<accession>A0A7U9DPP1</accession>
<dbReference type="Proteomes" id="UP000014062">
    <property type="component" value="Chromosome"/>
</dbReference>